<feature type="transmembrane region" description="Helical" evidence="1">
    <location>
        <begin position="212"/>
        <end position="232"/>
    </location>
</feature>
<dbReference type="EMBL" id="PIPP01000005">
    <property type="protein sequence ID" value="RUO35950.1"/>
    <property type="molecule type" value="Genomic_DNA"/>
</dbReference>
<accession>A0A432WQA0</accession>
<dbReference type="AlphaFoldDB" id="A0A432WQA0"/>
<protein>
    <submittedName>
        <fullName evidence="2">Uncharacterized protein</fullName>
    </submittedName>
</protein>
<keyword evidence="1" id="KW-0472">Membrane</keyword>
<dbReference type="Proteomes" id="UP000286934">
    <property type="component" value="Unassembled WGS sequence"/>
</dbReference>
<reference evidence="3" key="1">
    <citation type="journal article" date="2018" name="Front. Microbiol.">
        <title>Genome-Based Analysis Reveals the Taxonomy and Diversity of the Family Idiomarinaceae.</title>
        <authorList>
            <person name="Liu Y."/>
            <person name="Lai Q."/>
            <person name="Shao Z."/>
        </authorList>
    </citation>
    <scope>NUCLEOTIDE SEQUENCE [LARGE SCALE GENOMIC DNA]</scope>
    <source>
        <strain evidence="3">AIS</strain>
    </source>
</reference>
<comment type="caution">
    <text evidence="2">The sequence shown here is derived from an EMBL/GenBank/DDBJ whole genome shotgun (WGS) entry which is preliminary data.</text>
</comment>
<sequence length="280" mass="29994">MRLKRTVISIFVGSVVFGLNYQPAKDLNQNPAAFLSGFGWGGVAHASDQCETEEGGFMACDDMMERIGVIGTAPPDFWEPDPVGDPECQYDCGSPGGDGGGGTSPEPSVTETLAQESVQQIENNLLQIANELSAIIASIDLDTNSRLELMNAVTKLNAFVTLLQSGVNISYALIYNELENLGPEILGLIFGFSATVIASAALTTLLGTTVAGVVGTFIGVSVASWAVHTYVVHPLWNRLQVAYENGLIVSDSSWHMPDYNDNQCPWHGVPAFFCDEMQIP</sequence>
<name>A0A432WQA0_9GAMM</name>
<dbReference type="RefSeq" id="WP_126808374.1">
    <property type="nucleotide sequence ID" value="NZ_PIPP01000005.1"/>
</dbReference>
<evidence type="ECO:0000256" key="1">
    <source>
        <dbReference type="SAM" id="Phobius"/>
    </source>
</evidence>
<keyword evidence="3" id="KW-1185">Reference proteome</keyword>
<evidence type="ECO:0000313" key="2">
    <source>
        <dbReference type="EMBL" id="RUO35950.1"/>
    </source>
</evidence>
<organism evidence="2 3">
    <name type="scientific">Aliidiomarina shirensis</name>
    <dbReference type="NCBI Taxonomy" id="1048642"/>
    <lineage>
        <taxon>Bacteria</taxon>
        <taxon>Pseudomonadati</taxon>
        <taxon>Pseudomonadota</taxon>
        <taxon>Gammaproteobacteria</taxon>
        <taxon>Alteromonadales</taxon>
        <taxon>Idiomarinaceae</taxon>
        <taxon>Aliidiomarina</taxon>
    </lineage>
</organism>
<feature type="transmembrane region" description="Helical" evidence="1">
    <location>
        <begin position="186"/>
        <end position="206"/>
    </location>
</feature>
<gene>
    <name evidence="2" type="ORF">CWE13_10410</name>
</gene>
<dbReference type="OrthoDB" id="6406618at2"/>
<evidence type="ECO:0000313" key="3">
    <source>
        <dbReference type="Proteomes" id="UP000286934"/>
    </source>
</evidence>
<proteinExistence type="predicted"/>
<feature type="transmembrane region" description="Helical" evidence="1">
    <location>
        <begin position="156"/>
        <end position="174"/>
    </location>
</feature>
<keyword evidence="1" id="KW-0812">Transmembrane</keyword>
<keyword evidence="1" id="KW-1133">Transmembrane helix</keyword>